<name>A0ACD4C3U1_9BACI</name>
<proteinExistence type="predicted"/>
<keyword evidence="2" id="KW-1185">Reference proteome</keyword>
<dbReference type="Proteomes" id="UP001064027">
    <property type="component" value="Chromosome"/>
</dbReference>
<organism evidence="1 2">
    <name type="scientific">Rossellomorea vietnamensis</name>
    <dbReference type="NCBI Taxonomy" id="218284"/>
    <lineage>
        <taxon>Bacteria</taxon>
        <taxon>Bacillati</taxon>
        <taxon>Bacillota</taxon>
        <taxon>Bacilli</taxon>
        <taxon>Bacillales</taxon>
        <taxon>Bacillaceae</taxon>
        <taxon>Rossellomorea</taxon>
    </lineage>
</organism>
<protein>
    <submittedName>
        <fullName evidence="1">Cell wall-binding repeat-containing protein</fullName>
    </submittedName>
</protein>
<evidence type="ECO:0000313" key="1">
    <source>
        <dbReference type="EMBL" id="UXH43183.1"/>
    </source>
</evidence>
<accession>A0ACD4C3U1</accession>
<gene>
    <name evidence="1" type="ORF">N5C46_15990</name>
</gene>
<sequence length="581" mass="64195">MIKKVGITLLLFSLVFSLIQMDQAKADTSVDRIFGESRYDTAGMISLRGWDQAETVVIASGETFPDALAGGPLAYQLDAPILLTYKHRLPAETRKFINILEAKQVYILGGVGAIDLYVEKQLKDLGLEITRIGGDDRFQTAAKIADYLPSDQAIVANGRNFPDALAVAPYAAKNGIPIVLTESTDLPESTKEITDEKEDTIIVGGKSVISSRVATDLPSSIRYGGADRYETAKNIIEGLPLGKETAYVATGGNFADALAGSVLAAKDNAPILLVKKDDIPPSIESLVNSYPSFSIFGGKNAISYKVEEQLVGSTEEFQFQGVHVDATEAFLRSVLGEPDRIDESRFNFDWYVYNEDPKTYIQFGVFHGIVVAMYSNSDSWTSQSGLKLGMNKPEVRSLMDQIGAEYDQGSDYVYDEKLIRLYYDQNDGDTLTGIFMVRQDFTMTNPDFNKENVRISMEKQLLDQGNALRARHFLEPLEEDSRAREVARAHSKDMAIRNFFSHDNPDGLTPFQRMEQAGISYSSAGENIAAGQLNAIAVHDAWVNSPGHRKNILSPLYEKLGVGTYYGGEYGVYYTQDFYTP</sequence>
<dbReference type="EMBL" id="CP104558">
    <property type="protein sequence ID" value="UXH43183.1"/>
    <property type="molecule type" value="Genomic_DNA"/>
</dbReference>
<reference evidence="1" key="1">
    <citation type="submission" date="2022-09" db="EMBL/GenBank/DDBJ databases">
        <title>Complete genome sequence of Rossellomorea vietnamensis strain RL-WG62, a newly isolated PGPR with the potential for plant salinity stress alleviation.</title>
        <authorList>
            <person name="Ren L."/>
            <person name="Wang G."/>
            <person name="Hu H."/>
        </authorList>
    </citation>
    <scope>NUCLEOTIDE SEQUENCE</scope>
    <source>
        <strain evidence="1">RL-WG62</strain>
    </source>
</reference>
<evidence type="ECO:0000313" key="2">
    <source>
        <dbReference type="Proteomes" id="UP001064027"/>
    </source>
</evidence>